<evidence type="ECO:0008006" key="16">
    <source>
        <dbReference type="Google" id="ProtNLM"/>
    </source>
</evidence>
<evidence type="ECO:0000256" key="4">
    <source>
        <dbReference type="ARBA" id="ARBA00022692"/>
    </source>
</evidence>
<keyword evidence="5" id="KW-0677">Repeat</keyword>
<feature type="repeat" description="Solcar" evidence="11">
    <location>
        <begin position="92"/>
        <end position="176"/>
    </location>
</feature>
<dbReference type="FunFam" id="1.50.40.10:FF:000076">
    <property type="entry name" value="Mitochondrial phosphate carrier protein 2"/>
    <property type="match status" value="1"/>
</dbReference>
<dbReference type="Pfam" id="PF00153">
    <property type="entry name" value="Mito_carr"/>
    <property type="match status" value="3"/>
</dbReference>
<keyword evidence="6" id="KW-0999">Mitochondrion inner membrane</keyword>
<evidence type="ECO:0000256" key="13">
    <source>
        <dbReference type="SAM" id="MobiDB-lite"/>
    </source>
</evidence>
<evidence type="ECO:0000313" key="15">
    <source>
        <dbReference type="Proteomes" id="UP000028545"/>
    </source>
</evidence>
<evidence type="ECO:0000256" key="12">
    <source>
        <dbReference type="RuleBase" id="RU000488"/>
    </source>
</evidence>
<evidence type="ECO:0000256" key="2">
    <source>
        <dbReference type="ARBA" id="ARBA00006375"/>
    </source>
</evidence>
<keyword evidence="7" id="KW-1133">Transmembrane helix</keyword>
<comment type="caution">
    <text evidence="14">The sequence shown here is derived from an EMBL/GenBank/DDBJ whole genome shotgun (WGS) entry which is preliminary data.</text>
</comment>
<evidence type="ECO:0000256" key="9">
    <source>
        <dbReference type="ARBA" id="ARBA00023136"/>
    </source>
</evidence>
<dbReference type="EMBL" id="JOWA01000033">
    <property type="protein sequence ID" value="KEZ46451.1"/>
    <property type="molecule type" value="Genomic_DNA"/>
</dbReference>
<keyword evidence="15" id="KW-1185">Reference proteome</keyword>
<dbReference type="OMA" id="YKGAIWL"/>
<name>A0A084GGI9_PSEDA</name>
<dbReference type="PANTHER" id="PTHR45671:SF10">
    <property type="entry name" value="SOLUTE CARRIER FAMILY 25 MEMBER 3"/>
    <property type="match status" value="1"/>
</dbReference>
<dbReference type="Proteomes" id="UP000028545">
    <property type="component" value="Unassembled WGS sequence"/>
</dbReference>
<organism evidence="14 15">
    <name type="scientific">Pseudallescheria apiosperma</name>
    <name type="common">Scedosporium apiospermum</name>
    <dbReference type="NCBI Taxonomy" id="563466"/>
    <lineage>
        <taxon>Eukaryota</taxon>
        <taxon>Fungi</taxon>
        <taxon>Dikarya</taxon>
        <taxon>Ascomycota</taxon>
        <taxon>Pezizomycotina</taxon>
        <taxon>Sordariomycetes</taxon>
        <taxon>Hypocreomycetidae</taxon>
        <taxon>Microascales</taxon>
        <taxon>Microascaceae</taxon>
        <taxon>Scedosporium</taxon>
    </lineage>
</organism>
<evidence type="ECO:0000256" key="11">
    <source>
        <dbReference type="PROSITE-ProRule" id="PRU00282"/>
    </source>
</evidence>
<evidence type="ECO:0000313" key="14">
    <source>
        <dbReference type="EMBL" id="KEZ46451.1"/>
    </source>
</evidence>
<dbReference type="GO" id="GO:0005315">
    <property type="term" value="F:phosphate transmembrane transporter activity"/>
    <property type="evidence" value="ECO:0007669"/>
    <property type="project" value="InterPro"/>
</dbReference>
<dbReference type="GO" id="GO:0035434">
    <property type="term" value="P:copper ion transmembrane transport"/>
    <property type="evidence" value="ECO:0007669"/>
    <property type="project" value="UniProtKB-ARBA"/>
</dbReference>
<comment type="function">
    <text evidence="10">Transport of phosphate groups from the cytosol to the mitochondrial matrix.</text>
</comment>
<dbReference type="GO" id="GO:1990547">
    <property type="term" value="P:mitochondrial phosphate ion transmembrane transport"/>
    <property type="evidence" value="ECO:0007669"/>
    <property type="project" value="InterPro"/>
</dbReference>
<feature type="repeat" description="Solcar" evidence="11">
    <location>
        <begin position="189"/>
        <end position="274"/>
    </location>
</feature>
<dbReference type="Gene3D" id="1.50.40.10">
    <property type="entry name" value="Mitochondrial carrier domain"/>
    <property type="match status" value="2"/>
</dbReference>
<protein>
    <recommendedName>
        <fullName evidence="16">Mitochondrial phosphate carrier protein 3, mitochondrial</fullName>
    </recommendedName>
</protein>
<gene>
    <name evidence="14" type="ORF">SAPIO_CDS0778</name>
</gene>
<reference evidence="14 15" key="1">
    <citation type="journal article" date="2014" name="Genome Announc.">
        <title>Draft genome sequence of the pathogenic fungus Scedosporium apiospermum.</title>
        <authorList>
            <person name="Vandeputte P."/>
            <person name="Ghamrawi S."/>
            <person name="Rechenmann M."/>
            <person name="Iltis A."/>
            <person name="Giraud S."/>
            <person name="Fleury M."/>
            <person name="Thornton C."/>
            <person name="Delhaes L."/>
            <person name="Meyer W."/>
            <person name="Papon N."/>
            <person name="Bouchara J.P."/>
        </authorList>
    </citation>
    <scope>NUCLEOTIDE SEQUENCE [LARGE SCALE GENOMIC DNA]</scope>
    <source>
        <strain evidence="14 15">IHEM 14462</strain>
    </source>
</reference>
<dbReference type="InterPro" id="IPR044677">
    <property type="entry name" value="SLC25A3/Pic2/Mir1-like"/>
</dbReference>
<comment type="similarity">
    <text evidence="2 12">Belongs to the mitochondrial carrier (TC 2.A.29) family.</text>
</comment>
<dbReference type="GeneID" id="27718930"/>
<dbReference type="InterPro" id="IPR023395">
    <property type="entry name" value="MCP_dom_sf"/>
</dbReference>
<accession>A0A084GGI9</accession>
<evidence type="ECO:0000256" key="10">
    <source>
        <dbReference type="ARBA" id="ARBA00054508"/>
    </source>
</evidence>
<evidence type="ECO:0000256" key="3">
    <source>
        <dbReference type="ARBA" id="ARBA00022448"/>
    </source>
</evidence>
<comment type="subcellular location">
    <subcellularLocation>
        <location evidence="1">Mitochondrion inner membrane</location>
        <topology evidence="1">Multi-pass membrane protein</topology>
    </subcellularLocation>
</comment>
<dbReference type="SUPFAM" id="SSF103506">
    <property type="entry name" value="Mitochondrial carrier"/>
    <property type="match status" value="1"/>
</dbReference>
<evidence type="ECO:0000256" key="5">
    <source>
        <dbReference type="ARBA" id="ARBA00022737"/>
    </source>
</evidence>
<keyword evidence="8" id="KW-0496">Mitochondrion</keyword>
<dbReference type="VEuPathDB" id="FungiDB:SAPIO_CDS0778"/>
<feature type="repeat" description="Solcar" evidence="11">
    <location>
        <begin position="290"/>
        <end position="374"/>
    </location>
</feature>
<evidence type="ECO:0000256" key="8">
    <source>
        <dbReference type="ARBA" id="ARBA00023128"/>
    </source>
</evidence>
<keyword evidence="4 11" id="KW-0812">Transmembrane</keyword>
<dbReference type="RefSeq" id="XP_016646250.1">
    <property type="nucleotide sequence ID" value="XM_016783484.1"/>
</dbReference>
<evidence type="ECO:0000256" key="7">
    <source>
        <dbReference type="ARBA" id="ARBA00022989"/>
    </source>
</evidence>
<feature type="compositionally biased region" description="Polar residues" evidence="13">
    <location>
        <begin position="1"/>
        <end position="10"/>
    </location>
</feature>
<dbReference type="AlphaFoldDB" id="A0A084GGI9"/>
<dbReference type="KEGG" id="sapo:SAPIO_CDS0778"/>
<proteinExistence type="inferred from homology"/>
<dbReference type="PANTHER" id="PTHR45671">
    <property type="entry name" value="SOLUTE CARRIER FAMILY 25 (MITOCHONDRIAL CARRIER PHOSPHATE CARRIER), MEMBER 3, LIKE-RELATED-RELATED"/>
    <property type="match status" value="1"/>
</dbReference>
<evidence type="ECO:0000256" key="1">
    <source>
        <dbReference type="ARBA" id="ARBA00004448"/>
    </source>
</evidence>
<dbReference type="PROSITE" id="PS50920">
    <property type="entry name" value="SOLCAR"/>
    <property type="match status" value="3"/>
</dbReference>
<dbReference type="OrthoDB" id="427452at2759"/>
<dbReference type="InterPro" id="IPR018108">
    <property type="entry name" value="MCP_transmembrane"/>
</dbReference>
<feature type="region of interest" description="Disordered" evidence="13">
    <location>
        <begin position="1"/>
        <end position="39"/>
    </location>
</feature>
<keyword evidence="9 11" id="KW-0472">Membrane</keyword>
<sequence length="395" mass="43346">MSKNQPSQETLRGLFYSPLASRPADDATGQSAHSQEPALPRKRMGTSFDYYSIIDDAKKEAKKLGEEAAHELEKASAKAQSATGTIALYSPKYYAACTFGGTLACGLTHTAVTPLDLVKVRRQVDPGLYKSNIQGWSMIYRKEGLRGIFTGWGPTFFGYSAQGAFKYGWYEFFKKTYSDLAGPEAAYKHKTWLYLSASASAEFLADIALCPFEAVKVRMQGALQNPYRGTFHGISSVLAKEGSAGLYKGLYPLWGRQIPYTMMKFASFETIVEMIYDRLPGQKNDYGKAAQTGVSFTAGYLAGILCAIVSHPADVMVSKLNANREPGEAFGAAMGRIYKDIGFMGLWNGLPVRIVMIGTLTGLQWMIYDYFKIFMGLPTTGGPAKTAQVEEAKLK</sequence>
<dbReference type="HOGENOM" id="CLU_039456_2_0_1"/>
<dbReference type="GO" id="GO:0005743">
    <property type="term" value="C:mitochondrial inner membrane"/>
    <property type="evidence" value="ECO:0007669"/>
    <property type="project" value="UniProtKB-SubCell"/>
</dbReference>
<evidence type="ECO:0000256" key="6">
    <source>
        <dbReference type="ARBA" id="ARBA00022792"/>
    </source>
</evidence>
<dbReference type="FunFam" id="1.50.40.10:FF:000131">
    <property type="entry name" value="Mitochondrial phosphate carrier protein 2"/>
    <property type="match status" value="1"/>
</dbReference>
<keyword evidence="3 12" id="KW-0813">Transport</keyword>